<evidence type="ECO:0000313" key="4">
    <source>
        <dbReference type="EMBL" id="SHK75503.1"/>
    </source>
</evidence>
<keyword evidence="1" id="KW-0328">Glycosyltransferase</keyword>
<dbReference type="AlphaFoldDB" id="A0A1M6V221"/>
<gene>
    <name evidence="4" type="ORF">SAMN05216463_11182</name>
</gene>
<sequence>MIPTFSIIIPHKEIPDLLMRCLRSIPVSEDIQVIVVDDNSADADSYLDKYPELSRPYLGFIRTTKGGGAGYARNVGLEYAQGKWILFADADDFFVEDMYDIICSYADSEADVIYFKNKAVLSDDISIKSNRSSYVNKNIDQYLSDGVEWPIRTKMYVPWGKIIKRSLIVKHNIRFDEVVYSNDMYFSLLIGYYAENIRAVDRVLYVCTFRSNSLAADFCSKPDELKKRAEVAFRSDVFLIQHHACKKMEMPVYLLIMLRKDRALFKYFFEKWDEMYPSKFSALRDVSKNTSLKFTILYYIYTILVWLRIV</sequence>
<dbReference type="GO" id="GO:0016758">
    <property type="term" value="F:hexosyltransferase activity"/>
    <property type="evidence" value="ECO:0007669"/>
    <property type="project" value="UniProtKB-ARBA"/>
</dbReference>
<proteinExistence type="predicted"/>
<organism evidence="4 5">
    <name type="scientific">Xylanibacter ruminicola</name>
    <name type="common">Prevotella ruminicola</name>
    <dbReference type="NCBI Taxonomy" id="839"/>
    <lineage>
        <taxon>Bacteria</taxon>
        <taxon>Pseudomonadati</taxon>
        <taxon>Bacteroidota</taxon>
        <taxon>Bacteroidia</taxon>
        <taxon>Bacteroidales</taxon>
        <taxon>Prevotellaceae</taxon>
        <taxon>Xylanibacter</taxon>
    </lineage>
</organism>
<dbReference type="RefSeq" id="WP_175549450.1">
    <property type="nucleotide sequence ID" value="NZ_FRBD01000011.1"/>
</dbReference>
<dbReference type="CDD" id="cd00761">
    <property type="entry name" value="Glyco_tranf_GTA_type"/>
    <property type="match status" value="1"/>
</dbReference>
<dbReference type="InterPro" id="IPR029044">
    <property type="entry name" value="Nucleotide-diphossugar_trans"/>
</dbReference>
<dbReference type="PANTHER" id="PTHR22916">
    <property type="entry name" value="GLYCOSYLTRANSFERASE"/>
    <property type="match status" value="1"/>
</dbReference>
<accession>A0A1M6V221</accession>
<name>A0A1M6V221_XYLRU</name>
<evidence type="ECO:0000256" key="1">
    <source>
        <dbReference type="ARBA" id="ARBA00022676"/>
    </source>
</evidence>
<dbReference type="Proteomes" id="UP000184130">
    <property type="component" value="Unassembled WGS sequence"/>
</dbReference>
<dbReference type="Gene3D" id="3.90.550.10">
    <property type="entry name" value="Spore Coat Polysaccharide Biosynthesis Protein SpsA, Chain A"/>
    <property type="match status" value="1"/>
</dbReference>
<evidence type="ECO:0000259" key="3">
    <source>
        <dbReference type="Pfam" id="PF00535"/>
    </source>
</evidence>
<dbReference type="SUPFAM" id="SSF53448">
    <property type="entry name" value="Nucleotide-diphospho-sugar transferases"/>
    <property type="match status" value="1"/>
</dbReference>
<evidence type="ECO:0000256" key="2">
    <source>
        <dbReference type="ARBA" id="ARBA00022679"/>
    </source>
</evidence>
<keyword evidence="2 4" id="KW-0808">Transferase</keyword>
<dbReference type="EMBL" id="FRBD01000011">
    <property type="protein sequence ID" value="SHK75503.1"/>
    <property type="molecule type" value="Genomic_DNA"/>
</dbReference>
<evidence type="ECO:0000313" key="5">
    <source>
        <dbReference type="Proteomes" id="UP000184130"/>
    </source>
</evidence>
<reference evidence="4 5" key="1">
    <citation type="submission" date="2016-11" db="EMBL/GenBank/DDBJ databases">
        <authorList>
            <person name="Jaros S."/>
            <person name="Januszkiewicz K."/>
            <person name="Wedrychowicz H."/>
        </authorList>
    </citation>
    <scope>NUCLEOTIDE SEQUENCE [LARGE SCALE GENOMIC DNA]</scope>
    <source>
        <strain evidence="4 5">KHT3</strain>
    </source>
</reference>
<dbReference type="InterPro" id="IPR001173">
    <property type="entry name" value="Glyco_trans_2-like"/>
</dbReference>
<dbReference type="PANTHER" id="PTHR22916:SF51">
    <property type="entry name" value="GLYCOSYLTRANSFERASE EPSH-RELATED"/>
    <property type="match status" value="1"/>
</dbReference>
<dbReference type="Pfam" id="PF00535">
    <property type="entry name" value="Glycos_transf_2"/>
    <property type="match status" value="1"/>
</dbReference>
<feature type="domain" description="Glycosyltransferase 2-like" evidence="3">
    <location>
        <begin position="6"/>
        <end position="167"/>
    </location>
</feature>
<protein>
    <submittedName>
        <fullName evidence="4">Glycosyltransferase involved in cell wall bisynthesis</fullName>
    </submittedName>
</protein>